<dbReference type="PANTHER" id="PTHR11486">
    <property type="entry name" value="FIBROBLAST GROWTH FACTOR"/>
    <property type="match status" value="1"/>
</dbReference>
<dbReference type="InterPro" id="IPR008996">
    <property type="entry name" value="IL1/FGF"/>
</dbReference>
<name>A0A9Q0E3M4_9TELE</name>
<evidence type="ECO:0000313" key="3">
    <source>
        <dbReference type="EMBL" id="KAJ3600000.1"/>
    </source>
</evidence>
<reference evidence="3" key="1">
    <citation type="submission" date="2022-07" db="EMBL/GenBank/DDBJ databases">
        <title>Chromosome-level genome of Muraenolepis orangiensis.</title>
        <authorList>
            <person name="Kim J."/>
        </authorList>
    </citation>
    <scope>NUCLEOTIDE SEQUENCE</scope>
    <source>
        <strain evidence="3">KU_S4_2022</strain>
        <tissue evidence="3">Muscle</tissue>
    </source>
</reference>
<dbReference type="AlphaFoldDB" id="A0A9Q0E3M4"/>
<dbReference type="Proteomes" id="UP001148018">
    <property type="component" value="Unassembled WGS sequence"/>
</dbReference>
<accession>A0A9Q0E3M4</accession>
<dbReference type="GO" id="GO:0008083">
    <property type="term" value="F:growth factor activity"/>
    <property type="evidence" value="ECO:0007669"/>
    <property type="project" value="InterPro"/>
</dbReference>
<dbReference type="SMART" id="SM00442">
    <property type="entry name" value="FGF"/>
    <property type="match status" value="1"/>
</dbReference>
<keyword evidence="2" id="KW-0732">Signal</keyword>
<feature type="chain" id="PRO_5040544373" description="Fibroblast growth factor" evidence="2">
    <location>
        <begin position="21"/>
        <end position="151"/>
    </location>
</feature>
<organism evidence="3 4">
    <name type="scientific">Muraenolepis orangiensis</name>
    <name type="common">Patagonian moray cod</name>
    <dbReference type="NCBI Taxonomy" id="630683"/>
    <lineage>
        <taxon>Eukaryota</taxon>
        <taxon>Metazoa</taxon>
        <taxon>Chordata</taxon>
        <taxon>Craniata</taxon>
        <taxon>Vertebrata</taxon>
        <taxon>Euteleostomi</taxon>
        <taxon>Actinopterygii</taxon>
        <taxon>Neopterygii</taxon>
        <taxon>Teleostei</taxon>
        <taxon>Neoteleostei</taxon>
        <taxon>Acanthomorphata</taxon>
        <taxon>Zeiogadaria</taxon>
        <taxon>Gadariae</taxon>
        <taxon>Gadiformes</taxon>
        <taxon>Muraenolepidoidei</taxon>
        <taxon>Muraenolepididae</taxon>
        <taxon>Muraenolepis</taxon>
    </lineage>
</organism>
<gene>
    <name evidence="3" type="ORF">NHX12_033952</name>
</gene>
<dbReference type="Gene3D" id="2.80.10.50">
    <property type="match status" value="1"/>
</dbReference>
<keyword evidence="4" id="KW-1185">Reference proteome</keyword>
<dbReference type="InterPro" id="IPR002209">
    <property type="entry name" value="Fibroblast_GF_fam"/>
</dbReference>
<feature type="non-terminal residue" evidence="3">
    <location>
        <position position="151"/>
    </location>
</feature>
<dbReference type="PRINTS" id="PR00263">
    <property type="entry name" value="HBGFFGF"/>
</dbReference>
<evidence type="ECO:0000256" key="1">
    <source>
        <dbReference type="ARBA" id="ARBA00007936"/>
    </source>
</evidence>
<dbReference type="SUPFAM" id="SSF50353">
    <property type="entry name" value="Cytokine"/>
    <property type="match status" value="1"/>
</dbReference>
<protein>
    <recommendedName>
        <fullName evidence="2">Fibroblast growth factor</fullName>
        <shortName evidence="2">FGF</shortName>
    </recommendedName>
</protein>
<sequence>MSLLPSLLCVLLVECRSSVASPLIRTALNVTAEDPLAQDGTLPCGAPQAGTWGGQWDKSEELPKDGEYLVGIKRLRRLYCKVGIGFHIEVLPDGKITGVHKEDRYSLLEMSPVERGVVTLFGVRSGLFIAMSSGGQLYSSVQYGPECDVNC</sequence>
<feature type="signal peptide" evidence="2">
    <location>
        <begin position="1"/>
        <end position="20"/>
    </location>
</feature>
<evidence type="ECO:0000256" key="2">
    <source>
        <dbReference type="RuleBase" id="RU049442"/>
    </source>
</evidence>
<comment type="caution">
    <text evidence="3">The sequence shown here is derived from an EMBL/GenBank/DDBJ whole genome shotgun (WGS) entry which is preliminary data.</text>
</comment>
<evidence type="ECO:0000313" key="4">
    <source>
        <dbReference type="Proteomes" id="UP001148018"/>
    </source>
</evidence>
<comment type="similarity">
    <text evidence="1 2">Belongs to the heparin-binding growth factors family.</text>
</comment>
<dbReference type="OrthoDB" id="5960247at2759"/>
<dbReference type="Pfam" id="PF00167">
    <property type="entry name" value="FGF"/>
    <property type="match status" value="1"/>
</dbReference>
<proteinExistence type="inferred from homology"/>
<dbReference type="EMBL" id="JANIIK010000048">
    <property type="protein sequence ID" value="KAJ3600000.1"/>
    <property type="molecule type" value="Genomic_DNA"/>
</dbReference>